<reference evidence="12 13" key="1">
    <citation type="submission" date="2018-02" db="EMBL/GenBank/DDBJ databases">
        <title>Novel Leptospira species isolated from soil and water in Japan.</title>
        <authorList>
            <person name="Nakao R."/>
            <person name="Masuzawa T."/>
        </authorList>
    </citation>
    <scope>NUCLEOTIDE SEQUENCE [LARGE SCALE GENOMIC DNA]</scope>
    <source>
        <strain evidence="12 13">YH101</strain>
    </source>
</reference>
<dbReference type="SMART" id="SM00448">
    <property type="entry name" value="REC"/>
    <property type="match status" value="1"/>
</dbReference>
<evidence type="ECO:0000259" key="10">
    <source>
        <dbReference type="PROSITE" id="PS50110"/>
    </source>
</evidence>
<accession>A0A2P2DV69</accession>
<comment type="subcellular location">
    <subcellularLocation>
        <location evidence="1">Membrane</location>
    </subcellularLocation>
</comment>
<dbReference type="SUPFAM" id="SSF52172">
    <property type="entry name" value="CheY-like"/>
    <property type="match status" value="1"/>
</dbReference>
<dbReference type="GO" id="GO:0004016">
    <property type="term" value="F:adenylate cyclase activity"/>
    <property type="evidence" value="ECO:0007669"/>
    <property type="project" value="UniProtKB-ARBA"/>
</dbReference>
<dbReference type="EMBL" id="BFBB01000001">
    <property type="protein sequence ID" value="GBF48514.1"/>
    <property type="molecule type" value="Genomic_DNA"/>
</dbReference>
<evidence type="ECO:0000256" key="3">
    <source>
        <dbReference type="ARBA" id="ARBA00022741"/>
    </source>
</evidence>
<dbReference type="SUPFAM" id="SSF55073">
    <property type="entry name" value="Nucleotide cyclase"/>
    <property type="match status" value="1"/>
</dbReference>
<evidence type="ECO:0000256" key="4">
    <source>
        <dbReference type="ARBA" id="ARBA00022989"/>
    </source>
</evidence>
<proteinExistence type="inferred from homology"/>
<dbReference type="OrthoDB" id="8874570at2"/>
<dbReference type="GO" id="GO:0016020">
    <property type="term" value="C:membrane"/>
    <property type="evidence" value="ECO:0007669"/>
    <property type="project" value="UniProtKB-SubCell"/>
</dbReference>
<dbReference type="InterPro" id="IPR050401">
    <property type="entry name" value="Cyclic_nucleotide_synthase"/>
</dbReference>
<dbReference type="InterPro" id="IPR001054">
    <property type="entry name" value="A/G_cyclase"/>
</dbReference>
<gene>
    <name evidence="12" type="ORF">LPTSP4_00130</name>
</gene>
<keyword evidence="2" id="KW-0812">Transmembrane</keyword>
<dbReference type="CDD" id="cd07302">
    <property type="entry name" value="CHD"/>
    <property type="match status" value="1"/>
</dbReference>
<comment type="caution">
    <text evidence="12">The sequence shown here is derived from an EMBL/GenBank/DDBJ whole genome shotgun (WGS) entry which is preliminary data.</text>
</comment>
<dbReference type="GO" id="GO:0009190">
    <property type="term" value="P:cyclic nucleotide biosynthetic process"/>
    <property type="evidence" value="ECO:0007669"/>
    <property type="project" value="InterPro"/>
</dbReference>
<dbReference type="PROSITE" id="PS50125">
    <property type="entry name" value="GUANYLATE_CYCLASE_2"/>
    <property type="match status" value="1"/>
</dbReference>
<dbReference type="PROSITE" id="PS50110">
    <property type="entry name" value="RESPONSE_REGULATORY"/>
    <property type="match status" value="1"/>
</dbReference>
<dbReference type="SMART" id="SM00044">
    <property type="entry name" value="CYCc"/>
    <property type="match status" value="1"/>
</dbReference>
<evidence type="ECO:0000313" key="13">
    <source>
        <dbReference type="Proteomes" id="UP000245133"/>
    </source>
</evidence>
<dbReference type="PANTHER" id="PTHR11920:SF335">
    <property type="entry name" value="GUANYLATE CYCLASE"/>
    <property type="match status" value="1"/>
</dbReference>
<keyword evidence="5" id="KW-0472">Membrane</keyword>
<dbReference type="InterPro" id="IPR001789">
    <property type="entry name" value="Sig_transdc_resp-reg_receiver"/>
</dbReference>
<sequence>MSSKILFAEDSTIQGTILKKLLTQRGFEIRWARNGEEGWNILQSFDPAIIISDVEMPILDGYEFCQKVKKDLNFRHIPVVLCSSLSDPEDIMRGIECGANGYITKPYDESFLMYRIESILNNKGIESEDQEPIDVQYAGKNFTINASKMHLMQVLLSIYENTVKKNKELQVTQIELQNKAQELEKSLLESERLLKNILPEKIADRLKSQGFDKPEYFESVSVLFTDFKGFTDVAEFMSPDELVEQLDLCFAQFDAIMEMYGVEKLKTIGDAYMAAGGIPISNRTHAIDLVRAAMEIKQFMDMTKKLRIDQGLPYWELRLGIHTGPVVAGVIGNKKFAYDMWGDTVNTASRMESSGEVGKVNISRDTYDKVKDFFLCHYRGKVPAKNKGSIDMFFVERIHPDLSRDEEGLVPNDKFLSLYKSLAEGQS</sequence>
<dbReference type="PANTHER" id="PTHR11920">
    <property type="entry name" value="GUANYLYL CYCLASE"/>
    <property type="match status" value="1"/>
</dbReference>
<evidence type="ECO:0000256" key="9">
    <source>
        <dbReference type="SAM" id="Coils"/>
    </source>
</evidence>
<evidence type="ECO:0000259" key="11">
    <source>
        <dbReference type="PROSITE" id="PS50125"/>
    </source>
</evidence>
<dbReference type="Pfam" id="PF00211">
    <property type="entry name" value="Guanylate_cyc"/>
    <property type="match status" value="1"/>
</dbReference>
<keyword evidence="3" id="KW-0547">Nucleotide-binding</keyword>
<dbReference type="InterPro" id="IPR011006">
    <property type="entry name" value="CheY-like_superfamily"/>
</dbReference>
<dbReference type="InterPro" id="IPR018297">
    <property type="entry name" value="A/G_cyclase_CS"/>
</dbReference>
<keyword evidence="6 8" id="KW-0456">Lyase</keyword>
<comment type="similarity">
    <text evidence="8">Belongs to the adenylyl cyclase class-4/guanylyl cyclase family.</text>
</comment>
<keyword evidence="4" id="KW-1133">Transmembrane helix</keyword>
<evidence type="ECO:0000256" key="1">
    <source>
        <dbReference type="ARBA" id="ARBA00004370"/>
    </source>
</evidence>
<dbReference type="InterPro" id="IPR029787">
    <property type="entry name" value="Nucleotide_cyclase"/>
</dbReference>
<evidence type="ECO:0000313" key="12">
    <source>
        <dbReference type="EMBL" id="GBF48514.1"/>
    </source>
</evidence>
<dbReference type="RefSeq" id="WP_108972397.1">
    <property type="nucleotide sequence ID" value="NZ_BFBB01000001.1"/>
</dbReference>
<feature type="modified residue" description="4-aspartylphosphate" evidence="7">
    <location>
        <position position="53"/>
    </location>
</feature>
<evidence type="ECO:0008006" key="14">
    <source>
        <dbReference type="Google" id="ProtNLM"/>
    </source>
</evidence>
<keyword evidence="9" id="KW-0175">Coiled coil</keyword>
<feature type="domain" description="Guanylate cyclase" evidence="11">
    <location>
        <begin position="221"/>
        <end position="352"/>
    </location>
</feature>
<keyword evidence="13" id="KW-1185">Reference proteome</keyword>
<name>A0A2P2DV69_9LEPT</name>
<keyword evidence="7" id="KW-0597">Phosphoprotein</keyword>
<dbReference type="Gene3D" id="3.40.50.2300">
    <property type="match status" value="1"/>
</dbReference>
<dbReference type="GO" id="GO:0000160">
    <property type="term" value="P:phosphorelay signal transduction system"/>
    <property type="evidence" value="ECO:0007669"/>
    <property type="project" value="InterPro"/>
</dbReference>
<dbReference type="Gene3D" id="3.30.70.1230">
    <property type="entry name" value="Nucleotide cyclase"/>
    <property type="match status" value="1"/>
</dbReference>
<evidence type="ECO:0000256" key="8">
    <source>
        <dbReference type="RuleBase" id="RU000405"/>
    </source>
</evidence>
<dbReference type="AlphaFoldDB" id="A0A2P2DV69"/>
<feature type="coiled-coil region" evidence="9">
    <location>
        <begin position="164"/>
        <end position="196"/>
    </location>
</feature>
<organism evidence="12 13">
    <name type="scientific">Leptospira ryugenii</name>
    <dbReference type="NCBI Taxonomy" id="1917863"/>
    <lineage>
        <taxon>Bacteria</taxon>
        <taxon>Pseudomonadati</taxon>
        <taxon>Spirochaetota</taxon>
        <taxon>Spirochaetia</taxon>
        <taxon>Leptospirales</taxon>
        <taxon>Leptospiraceae</taxon>
        <taxon>Leptospira</taxon>
    </lineage>
</organism>
<dbReference type="Pfam" id="PF00072">
    <property type="entry name" value="Response_reg"/>
    <property type="match status" value="1"/>
</dbReference>
<dbReference type="PROSITE" id="PS00452">
    <property type="entry name" value="GUANYLATE_CYCLASE_1"/>
    <property type="match status" value="1"/>
</dbReference>
<dbReference type="Proteomes" id="UP000245133">
    <property type="component" value="Unassembled WGS sequence"/>
</dbReference>
<evidence type="ECO:0000256" key="5">
    <source>
        <dbReference type="ARBA" id="ARBA00023136"/>
    </source>
</evidence>
<dbReference type="GO" id="GO:0000166">
    <property type="term" value="F:nucleotide binding"/>
    <property type="evidence" value="ECO:0007669"/>
    <property type="project" value="UniProtKB-KW"/>
</dbReference>
<feature type="domain" description="Response regulatory" evidence="10">
    <location>
        <begin position="4"/>
        <end position="120"/>
    </location>
</feature>
<protein>
    <recommendedName>
        <fullName evidence="14">Adenylate/guanylate cyclase catalytic domain protein</fullName>
    </recommendedName>
</protein>
<evidence type="ECO:0000256" key="2">
    <source>
        <dbReference type="ARBA" id="ARBA00022692"/>
    </source>
</evidence>
<evidence type="ECO:0000256" key="7">
    <source>
        <dbReference type="PROSITE-ProRule" id="PRU00169"/>
    </source>
</evidence>
<evidence type="ECO:0000256" key="6">
    <source>
        <dbReference type="ARBA" id="ARBA00023239"/>
    </source>
</evidence>